<sequence length="44" mass="4574">MTVSVASDDSYVAKNKIIATDVKNRIAATGPAGLPGIRETPESE</sequence>
<gene>
    <name evidence="1" type="ORF">SB593_05500</name>
</gene>
<dbReference type="EMBL" id="JAWRLE010000006">
    <property type="protein sequence ID" value="MEB2578425.1"/>
    <property type="molecule type" value="Genomic_DNA"/>
</dbReference>
<organism evidence="1 2">
    <name type="scientific">Burkholderia anthinoferrum</name>
    <dbReference type="NCBI Taxonomy" id="3090833"/>
    <lineage>
        <taxon>Bacteria</taxon>
        <taxon>Pseudomonadati</taxon>
        <taxon>Pseudomonadota</taxon>
        <taxon>Betaproteobacteria</taxon>
        <taxon>Burkholderiales</taxon>
        <taxon>Burkholderiaceae</taxon>
        <taxon>Burkholderia</taxon>
    </lineage>
</organism>
<keyword evidence="2" id="KW-1185">Reference proteome</keyword>
<accession>A0ABU5WHE6</accession>
<name>A0ABU5WHE6_9BURK</name>
<reference evidence="1 2" key="1">
    <citation type="journal article" date="2023" name="Front. Microbiol.">
        <title>Genomic analyses of Burkholderia respiratory isolates indicates two evolutionarily distinct B. anthina clades.</title>
        <authorList>
            <person name="Pham A."/>
            <person name="Volmer J.G."/>
            <person name="Chambers D.C."/>
            <person name="Smith D.J."/>
            <person name="Reid D.W."/>
            <person name="Burr L."/>
            <person name="Wells T.J."/>
        </authorList>
    </citation>
    <scope>NUCLEOTIDE SEQUENCE [LARGE SCALE GENOMIC DNA]</scope>
    <source>
        <strain evidence="1 2">BCCIQ07A</strain>
    </source>
</reference>
<proteinExistence type="predicted"/>
<protein>
    <submittedName>
        <fullName evidence="1">Uncharacterized protein</fullName>
    </submittedName>
</protein>
<dbReference type="RefSeq" id="WP_256939973.1">
    <property type="nucleotide sequence ID" value="NZ_JAWRKY010000012.1"/>
</dbReference>
<evidence type="ECO:0000313" key="2">
    <source>
        <dbReference type="Proteomes" id="UP001304467"/>
    </source>
</evidence>
<dbReference type="Proteomes" id="UP001304467">
    <property type="component" value="Unassembled WGS sequence"/>
</dbReference>
<evidence type="ECO:0000313" key="1">
    <source>
        <dbReference type="EMBL" id="MEB2578425.1"/>
    </source>
</evidence>
<comment type="caution">
    <text evidence="1">The sequence shown here is derived from an EMBL/GenBank/DDBJ whole genome shotgun (WGS) entry which is preliminary data.</text>
</comment>